<evidence type="ECO:0000313" key="8">
    <source>
        <dbReference type="Proteomes" id="UP001610063"/>
    </source>
</evidence>
<dbReference type="Pfam" id="PF08281">
    <property type="entry name" value="Sigma70_r4_2"/>
    <property type="match status" value="1"/>
</dbReference>
<dbReference type="SUPFAM" id="SSF88659">
    <property type="entry name" value="Sigma3 and sigma4 domains of RNA polymerase sigma factors"/>
    <property type="match status" value="1"/>
</dbReference>
<evidence type="ECO:0000313" key="7">
    <source>
        <dbReference type="EMBL" id="MFH6982333.1"/>
    </source>
</evidence>
<dbReference type="InterPro" id="IPR013324">
    <property type="entry name" value="RNA_pol_sigma_r3/r4-like"/>
</dbReference>
<evidence type="ECO:0000256" key="4">
    <source>
        <dbReference type="ARBA" id="ARBA00023163"/>
    </source>
</evidence>
<reference evidence="7 8" key="1">
    <citation type="journal article" date="2013" name="Int. J. Syst. Evol. Microbiol.">
        <title>Marinoscillum luteum sp. nov., isolated from marine sediment.</title>
        <authorList>
            <person name="Cha I.T."/>
            <person name="Park S.J."/>
            <person name="Kim S.J."/>
            <person name="Kim J.G."/>
            <person name="Jung M.Y."/>
            <person name="Shin K.S."/>
            <person name="Kwon K.K."/>
            <person name="Yang S.H."/>
            <person name="Seo Y.S."/>
            <person name="Rhee S.K."/>
        </authorList>
    </citation>
    <scope>NUCLEOTIDE SEQUENCE [LARGE SCALE GENOMIC DNA]</scope>
    <source>
        <strain evidence="7 8">KCTC 23939</strain>
    </source>
</reference>
<feature type="domain" description="RNA polymerase sigma factor 70 region 4 type 2" evidence="6">
    <location>
        <begin position="99"/>
        <end position="150"/>
    </location>
</feature>
<dbReference type="PANTHER" id="PTHR43133">
    <property type="entry name" value="RNA POLYMERASE ECF-TYPE SIGMA FACTO"/>
    <property type="match status" value="1"/>
</dbReference>
<dbReference type="InterPro" id="IPR036388">
    <property type="entry name" value="WH-like_DNA-bd_sf"/>
</dbReference>
<dbReference type="InterPro" id="IPR014284">
    <property type="entry name" value="RNA_pol_sigma-70_dom"/>
</dbReference>
<protein>
    <submittedName>
        <fullName evidence="7">RNA polymerase sigma factor</fullName>
    </submittedName>
</protein>
<keyword evidence="4" id="KW-0804">Transcription</keyword>
<gene>
    <name evidence="7" type="ORF">ACHKAR_02730</name>
</gene>
<dbReference type="Pfam" id="PF04542">
    <property type="entry name" value="Sigma70_r2"/>
    <property type="match status" value="1"/>
</dbReference>
<accession>A0ABW7N425</accession>
<name>A0ABW7N425_9BACT</name>
<organism evidence="7 8">
    <name type="scientific">Marinoscillum luteum</name>
    <dbReference type="NCBI Taxonomy" id="861051"/>
    <lineage>
        <taxon>Bacteria</taxon>
        <taxon>Pseudomonadati</taxon>
        <taxon>Bacteroidota</taxon>
        <taxon>Cytophagia</taxon>
        <taxon>Cytophagales</taxon>
        <taxon>Reichenbachiellaceae</taxon>
        <taxon>Marinoscillum</taxon>
    </lineage>
</organism>
<sequence length="162" mass="18885">MTEKEFITAIQNHTGIIHKILYLYVDDPEDKRDLKQEIQLQAWRAKDRFRGDSQFSTWLYRVALNTVFTFNRKRKISSTSLDSAAEPIHHPAEKTERSELLLRAIKNLNDVDKTIVTLHLEDYDNGEIADITGLSKNNVGVKLHRIKEALRKKLNEKAQWTN</sequence>
<evidence type="ECO:0000256" key="3">
    <source>
        <dbReference type="ARBA" id="ARBA00023082"/>
    </source>
</evidence>
<dbReference type="Gene3D" id="1.10.10.10">
    <property type="entry name" value="Winged helix-like DNA-binding domain superfamily/Winged helix DNA-binding domain"/>
    <property type="match status" value="1"/>
</dbReference>
<evidence type="ECO:0000259" key="6">
    <source>
        <dbReference type="Pfam" id="PF08281"/>
    </source>
</evidence>
<keyword evidence="2" id="KW-0805">Transcription regulation</keyword>
<comment type="similarity">
    <text evidence="1">Belongs to the sigma-70 factor family. ECF subfamily.</text>
</comment>
<keyword evidence="3" id="KW-0731">Sigma factor</keyword>
<dbReference type="NCBIfam" id="TIGR02937">
    <property type="entry name" value="sigma70-ECF"/>
    <property type="match status" value="1"/>
</dbReference>
<dbReference type="PANTHER" id="PTHR43133:SF45">
    <property type="entry name" value="RNA POLYMERASE ECF-TYPE SIGMA FACTOR"/>
    <property type="match status" value="1"/>
</dbReference>
<dbReference type="Proteomes" id="UP001610063">
    <property type="component" value="Unassembled WGS sequence"/>
</dbReference>
<dbReference type="InterPro" id="IPR039425">
    <property type="entry name" value="RNA_pol_sigma-70-like"/>
</dbReference>
<evidence type="ECO:0000256" key="2">
    <source>
        <dbReference type="ARBA" id="ARBA00023015"/>
    </source>
</evidence>
<proteinExistence type="inferred from homology"/>
<evidence type="ECO:0000256" key="1">
    <source>
        <dbReference type="ARBA" id="ARBA00010641"/>
    </source>
</evidence>
<feature type="domain" description="RNA polymerase sigma-70 region 2" evidence="5">
    <location>
        <begin position="11"/>
        <end position="75"/>
    </location>
</feature>
<dbReference type="InterPro" id="IPR013249">
    <property type="entry name" value="RNA_pol_sigma70_r4_t2"/>
</dbReference>
<dbReference type="InterPro" id="IPR007627">
    <property type="entry name" value="RNA_pol_sigma70_r2"/>
</dbReference>
<dbReference type="RefSeq" id="WP_395416072.1">
    <property type="nucleotide sequence ID" value="NZ_JBIPKE010000011.1"/>
</dbReference>
<evidence type="ECO:0000259" key="5">
    <source>
        <dbReference type="Pfam" id="PF04542"/>
    </source>
</evidence>
<dbReference type="EMBL" id="JBIPKE010000011">
    <property type="protein sequence ID" value="MFH6982333.1"/>
    <property type="molecule type" value="Genomic_DNA"/>
</dbReference>
<keyword evidence="8" id="KW-1185">Reference proteome</keyword>
<dbReference type="SUPFAM" id="SSF88946">
    <property type="entry name" value="Sigma2 domain of RNA polymerase sigma factors"/>
    <property type="match status" value="1"/>
</dbReference>
<comment type="caution">
    <text evidence="7">The sequence shown here is derived from an EMBL/GenBank/DDBJ whole genome shotgun (WGS) entry which is preliminary data.</text>
</comment>
<dbReference type="Gene3D" id="1.10.1740.10">
    <property type="match status" value="1"/>
</dbReference>
<dbReference type="InterPro" id="IPR013325">
    <property type="entry name" value="RNA_pol_sigma_r2"/>
</dbReference>